<dbReference type="Pfam" id="PF00583">
    <property type="entry name" value="Acetyltransf_1"/>
    <property type="match status" value="1"/>
</dbReference>
<name>A0AAE9Z8G1_9GAMM</name>
<gene>
    <name evidence="2" type="ORF">SG34_032745</name>
</gene>
<dbReference type="SUPFAM" id="SSF55729">
    <property type="entry name" value="Acyl-CoA N-acyltransferases (Nat)"/>
    <property type="match status" value="1"/>
</dbReference>
<dbReference type="PROSITE" id="PS51186">
    <property type="entry name" value="GNAT"/>
    <property type="match status" value="1"/>
</dbReference>
<dbReference type="Proteomes" id="UP000032352">
    <property type="component" value="Chromosome pTvir"/>
</dbReference>
<evidence type="ECO:0000313" key="3">
    <source>
        <dbReference type="Proteomes" id="UP000032352"/>
    </source>
</evidence>
<dbReference type="RefSeq" id="WP_044838593.1">
    <property type="nucleotide sequence ID" value="NZ_CP059734.1"/>
</dbReference>
<dbReference type="GO" id="GO:0016747">
    <property type="term" value="F:acyltransferase activity, transferring groups other than amino-acyl groups"/>
    <property type="evidence" value="ECO:0007669"/>
    <property type="project" value="InterPro"/>
</dbReference>
<dbReference type="KEGG" id="tvd:SG34_032745"/>
<dbReference type="Gene3D" id="3.40.630.30">
    <property type="match status" value="1"/>
</dbReference>
<dbReference type="AlphaFoldDB" id="A0AAE9Z8G1"/>
<proteinExistence type="predicted"/>
<protein>
    <submittedName>
        <fullName evidence="2">GNAT family N-acetyltransferase</fullName>
    </submittedName>
</protein>
<dbReference type="InterPro" id="IPR000182">
    <property type="entry name" value="GNAT_dom"/>
</dbReference>
<feature type="domain" description="N-acetyltransferase" evidence="1">
    <location>
        <begin position="11"/>
        <end position="155"/>
    </location>
</feature>
<reference evidence="2 3" key="1">
    <citation type="journal article" date="2015" name="Genome Announc.">
        <title>Draft Genome Sequences of Marine Isolates of Thalassomonas viridans and Thalassomonas actiniarum.</title>
        <authorList>
            <person name="Olonade I."/>
            <person name="van Zyl L.J."/>
            <person name="Trindade M."/>
        </authorList>
    </citation>
    <scope>NUCLEOTIDE SEQUENCE [LARGE SCALE GENOMIC DNA]</scope>
    <source>
        <strain evidence="2 3">XOM25</strain>
    </source>
</reference>
<dbReference type="InterPro" id="IPR016181">
    <property type="entry name" value="Acyl_CoA_acyltransferase"/>
</dbReference>
<dbReference type="EMBL" id="CP059734">
    <property type="protein sequence ID" value="WDE08681.1"/>
    <property type="molecule type" value="Genomic_DNA"/>
</dbReference>
<evidence type="ECO:0000313" key="2">
    <source>
        <dbReference type="EMBL" id="WDE08681.1"/>
    </source>
</evidence>
<organism evidence="2 3">
    <name type="scientific">Thalassomonas viridans</name>
    <dbReference type="NCBI Taxonomy" id="137584"/>
    <lineage>
        <taxon>Bacteria</taxon>
        <taxon>Pseudomonadati</taxon>
        <taxon>Pseudomonadota</taxon>
        <taxon>Gammaproteobacteria</taxon>
        <taxon>Alteromonadales</taxon>
        <taxon>Colwelliaceae</taxon>
        <taxon>Thalassomonas</taxon>
    </lineage>
</organism>
<sequence>MTNTDAAILPMSVNHWTAFKRVQLHDWQKKYVPSPETLIRQSVFERRADHQFLLYSVFYQQHLVGGFSLSVTPDNELWLGGLQIDKQYQSKGLAAYVFTKVIEYICSYPKFVGLGLDVHSSNLAAYEFYQRKGLRVYGVFEHKGEELWLMKSKREDWL</sequence>
<keyword evidence="3" id="KW-1185">Reference proteome</keyword>
<reference evidence="2 3" key="2">
    <citation type="journal article" date="2022" name="Mar. Drugs">
        <title>Bioassay-Guided Fractionation Leads to the Detection of Cholic Acid Generated by the Rare Thalassomonas sp.</title>
        <authorList>
            <person name="Pheiffer F."/>
            <person name="Schneider Y.K."/>
            <person name="Hansen E.H."/>
            <person name="Andersen J.H."/>
            <person name="Isaksson J."/>
            <person name="Busche T."/>
            <person name="R C."/>
            <person name="Kalinowski J."/>
            <person name="Zyl L.V."/>
            <person name="Trindade M."/>
        </authorList>
    </citation>
    <scope>NUCLEOTIDE SEQUENCE [LARGE SCALE GENOMIC DNA]</scope>
    <source>
        <strain evidence="2 3">XOM25</strain>
    </source>
</reference>
<evidence type="ECO:0000259" key="1">
    <source>
        <dbReference type="PROSITE" id="PS51186"/>
    </source>
</evidence>
<accession>A0AAE9Z8G1</accession>